<reference evidence="3" key="1">
    <citation type="submission" date="2021-07" db="EMBL/GenBank/DDBJ databases">
        <title>Elsinoe batatas strain:CRI-CJ2 Genome sequencing and assembly.</title>
        <authorList>
            <person name="Huang L."/>
        </authorList>
    </citation>
    <scope>NUCLEOTIDE SEQUENCE</scope>
    <source>
        <strain evidence="3">CRI-CJ2</strain>
    </source>
</reference>
<comment type="caution">
    <text evidence="3">The sequence shown here is derived from an EMBL/GenBank/DDBJ whole genome shotgun (WGS) entry which is preliminary data.</text>
</comment>
<dbReference type="EMBL" id="JAESVG020000008">
    <property type="protein sequence ID" value="KAG8625480.1"/>
    <property type="molecule type" value="Genomic_DNA"/>
</dbReference>
<evidence type="ECO:0000313" key="4">
    <source>
        <dbReference type="Proteomes" id="UP000809789"/>
    </source>
</evidence>
<keyword evidence="2" id="KW-0812">Transmembrane</keyword>
<keyword evidence="2" id="KW-1133">Transmembrane helix</keyword>
<protein>
    <submittedName>
        <fullName evidence="3">Uncharacterized protein</fullName>
    </submittedName>
</protein>
<accession>A0A8K0L105</accession>
<name>A0A8K0L105_9PEZI</name>
<proteinExistence type="predicted"/>
<feature type="compositionally biased region" description="Basic and acidic residues" evidence="1">
    <location>
        <begin position="308"/>
        <end position="352"/>
    </location>
</feature>
<sequence length="373" mass="40266">MASSTTFSSSFATSTITPSIPIITPRADPISVPRFTPATGCFTDLNIWAAQARCSSPNEDRSRLCNYFHLADPWYGRIQPAPSVILPRCYLPATAIAPATECPIYYTPASTSDITVGLSRTSRTVICCPTLFSFTYTLATTTVFNGNVATFSTSTCFAPSPTISPSNPFIDQHSEIPLLATTWSSTTSGYFVPSLLTTTFSTASDVLLASMVSISFEVSKGRTCAPNCATPFTGGEWPLPTMEVGPTATVTLIPTRGEEEERGCWSSSLCEFWKVIVVAVTVPVGLTLLCCVGCCWCFAGRRKERRREREREGEGRTCEHGDGVVRSGEGKGDDRRGTAPRLRTEPEMEPSRPGEVLGDDQRIGGGEGSSRPR</sequence>
<evidence type="ECO:0000313" key="3">
    <source>
        <dbReference type="EMBL" id="KAG8625480.1"/>
    </source>
</evidence>
<evidence type="ECO:0000256" key="1">
    <source>
        <dbReference type="SAM" id="MobiDB-lite"/>
    </source>
</evidence>
<feature type="transmembrane region" description="Helical" evidence="2">
    <location>
        <begin position="272"/>
        <end position="299"/>
    </location>
</feature>
<keyword evidence="4" id="KW-1185">Reference proteome</keyword>
<dbReference type="OrthoDB" id="5035892at2759"/>
<organism evidence="3 4">
    <name type="scientific">Elsinoe batatas</name>
    <dbReference type="NCBI Taxonomy" id="2601811"/>
    <lineage>
        <taxon>Eukaryota</taxon>
        <taxon>Fungi</taxon>
        <taxon>Dikarya</taxon>
        <taxon>Ascomycota</taxon>
        <taxon>Pezizomycotina</taxon>
        <taxon>Dothideomycetes</taxon>
        <taxon>Dothideomycetidae</taxon>
        <taxon>Myriangiales</taxon>
        <taxon>Elsinoaceae</taxon>
        <taxon>Elsinoe</taxon>
    </lineage>
</organism>
<dbReference type="Proteomes" id="UP000809789">
    <property type="component" value="Unassembled WGS sequence"/>
</dbReference>
<keyword evidence="2" id="KW-0472">Membrane</keyword>
<dbReference type="AlphaFoldDB" id="A0A8K0L105"/>
<evidence type="ECO:0000256" key="2">
    <source>
        <dbReference type="SAM" id="Phobius"/>
    </source>
</evidence>
<gene>
    <name evidence="3" type="ORF">KVT40_007231</name>
</gene>
<feature type="compositionally biased region" description="Gly residues" evidence="1">
    <location>
        <begin position="363"/>
        <end position="373"/>
    </location>
</feature>
<feature type="region of interest" description="Disordered" evidence="1">
    <location>
        <begin position="308"/>
        <end position="373"/>
    </location>
</feature>